<organism evidence="3 4">
    <name type="scientific">Kibdelosporangium aridum</name>
    <dbReference type="NCBI Taxonomy" id="2030"/>
    <lineage>
        <taxon>Bacteria</taxon>
        <taxon>Bacillati</taxon>
        <taxon>Actinomycetota</taxon>
        <taxon>Actinomycetes</taxon>
        <taxon>Pseudonocardiales</taxon>
        <taxon>Pseudonocardiaceae</taxon>
        <taxon>Kibdelosporangium</taxon>
    </lineage>
</organism>
<dbReference type="InterPro" id="IPR024983">
    <property type="entry name" value="CHAT_dom"/>
</dbReference>
<feature type="region of interest" description="Disordered" evidence="1">
    <location>
        <begin position="845"/>
        <end position="899"/>
    </location>
</feature>
<sequence>MTVELDPDDPIAKALVRAQAAFARADPSGVDAAYAQAVGLAAGNAGTRRALEVDHVGRLHALAAASLTISRCDEYLAAEPGHHIVRLVRAEAHSSAGDHTSAATDAATIRSSLGDPSLALKPDDHARLLRVEGLAAADRDDLDTAAAKLSAARHLFLLAGNEAGAAAIDRDRVLIAVRLGEEPVPPELLPREPQTVDDYLLLAMSLKRQLRYEEALVMVLRGVVSDDVDRALRLPLLAELVVLLHLTGQRAAAERLSPLLAEAAEDWPDRTAAKEWLARLSFDTPANAPLSPRFGQAVQHARRMIDADRLDEAENLLVHWRDRAGTARDGCTWRLAAGELELARYVRTREVEYRSQAIGQLTEAARQAGENSFAEVQICALRLLGDAHADAGDDDTAMSCWGTAHRLEEEVAALQKITDVVRVGMLLASEDEHDSRIRYAARAVDRLGENAAAAVVVAMEAARGATILSAIVDGGAVRNLPQVNDLSGCQRWLREITRDISRSQLVWMMRPAPDGIHHALIGPGVLHYFATAVATNRLNNAIMQLEAYMSRADMVEQAMNTGVFDKNLAVIADQIGIGSVLGVIPQQVKRIAIVAGRTLSVVPFAAMAIPGTDERIGHRYALSDLPCLSARRPLRLRSLRQRGHDSLLVSPPDSLTPATDMPPHRVTVSDEDATPARLRADLAAKRRHLLRIDSHGKHEPGDPPLSWLQLAPDGPAGRVGASQLRELELRYCGTVVLGACESGMAERLGRDEAVGLVRAAMHAGASSVVAARWIADDKTAAKVLDRFERYIRYLPRDVALQRAQLDVCGDAHPALWACWTLYGDTGWQTSGGPIRRTLAEWKEKRAAPDQGGTAAGLPVLRGRQPGSGQAARQGIQGAWLRSVRRRRQHPAGAGRRDRDQQCLEPVRLLRAAVVRARRRSPLGRTGVDGRACARGQ</sequence>
<reference evidence="3 4" key="1">
    <citation type="submission" date="2017-04" db="EMBL/GenBank/DDBJ databases">
        <authorList>
            <person name="Afonso C.L."/>
            <person name="Miller P.J."/>
            <person name="Scott M.A."/>
            <person name="Spackman E."/>
            <person name="Goraichik I."/>
            <person name="Dimitrov K.M."/>
            <person name="Suarez D.L."/>
            <person name="Swayne D.E."/>
        </authorList>
    </citation>
    <scope>NUCLEOTIDE SEQUENCE [LARGE SCALE GENOMIC DNA]</scope>
    <source>
        <strain evidence="3 4">DSM 43828</strain>
    </source>
</reference>
<evidence type="ECO:0000256" key="1">
    <source>
        <dbReference type="SAM" id="MobiDB-lite"/>
    </source>
</evidence>
<evidence type="ECO:0000313" key="3">
    <source>
        <dbReference type="EMBL" id="SMD27614.1"/>
    </source>
</evidence>
<gene>
    <name evidence="3" type="ORF">SAMN05661093_11224</name>
</gene>
<protein>
    <submittedName>
        <fullName evidence="3">CHAT domain-containing protein</fullName>
    </submittedName>
</protein>
<keyword evidence="4" id="KW-1185">Reference proteome</keyword>
<evidence type="ECO:0000259" key="2">
    <source>
        <dbReference type="Pfam" id="PF12770"/>
    </source>
</evidence>
<dbReference type="OrthoDB" id="3646878at2"/>
<name>A0A1W2G0Q7_KIBAR</name>
<dbReference type="Pfam" id="PF12770">
    <property type="entry name" value="CHAT"/>
    <property type="match status" value="1"/>
</dbReference>
<proteinExistence type="predicted"/>
<dbReference type="AlphaFoldDB" id="A0A1W2G0Q7"/>
<feature type="domain" description="CHAT" evidence="2">
    <location>
        <begin position="585"/>
        <end position="824"/>
    </location>
</feature>
<accession>A0A1W2G0Q7</accession>
<dbReference type="Proteomes" id="UP000192674">
    <property type="component" value="Unassembled WGS sequence"/>
</dbReference>
<feature type="region of interest" description="Disordered" evidence="1">
    <location>
        <begin position="646"/>
        <end position="668"/>
    </location>
</feature>
<evidence type="ECO:0000313" key="4">
    <source>
        <dbReference type="Proteomes" id="UP000192674"/>
    </source>
</evidence>
<dbReference type="EMBL" id="FWXV01000031">
    <property type="protein sequence ID" value="SMD27614.1"/>
    <property type="molecule type" value="Genomic_DNA"/>
</dbReference>